<proteinExistence type="inferred from homology"/>
<dbReference type="GO" id="GO:0004488">
    <property type="term" value="F:methylenetetrahydrofolate dehydrogenase (NADP+) activity"/>
    <property type="evidence" value="ECO:0000318"/>
    <property type="project" value="GO_Central"/>
</dbReference>
<evidence type="ECO:0000256" key="1">
    <source>
        <dbReference type="ARBA" id="ARBA00004777"/>
    </source>
</evidence>
<dbReference type="GO" id="GO:0035999">
    <property type="term" value="P:tetrahydrofolate interconversion"/>
    <property type="evidence" value="ECO:0000318"/>
    <property type="project" value="GO_Central"/>
</dbReference>
<evidence type="ECO:0000256" key="7">
    <source>
        <dbReference type="ARBA" id="ARBA00023238"/>
    </source>
</evidence>
<dbReference type="GO" id="GO:0009853">
    <property type="term" value="P:photorespiration"/>
    <property type="evidence" value="ECO:0007669"/>
    <property type="project" value="UniProtKB-KW"/>
</dbReference>
<name>A0A0K9Q004_ZOSMR</name>
<comment type="function">
    <text evidence="11">Catalyzes the oxidation of 5,10-methylenetetrahydrofolate to 5,10-methenyltetrahydrofolate and then the hydrolysis of 5,10-methenyltetrahydrofolate to 10-formyltetrahydrofolate.</text>
</comment>
<dbReference type="OMA" id="YGCATPK"/>
<keyword evidence="4" id="KW-0378">Hydrolase</keyword>
<feature type="domain" description="Tetrahydrofolate dehydrogenase/cyclohydrolase NAD(P)-binding" evidence="14">
    <location>
        <begin position="215"/>
        <end position="362"/>
    </location>
</feature>
<dbReference type="InterPro" id="IPR046346">
    <property type="entry name" value="Aminoacid_DH-like_N_sf"/>
</dbReference>
<evidence type="ECO:0000256" key="11">
    <source>
        <dbReference type="ARBA" id="ARBA00058319"/>
    </source>
</evidence>
<dbReference type="SUPFAM" id="SSF51735">
    <property type="entry name" value="NAD(P)-binding Rossmann-fold domains"/>
    <property type="match status" value="1"/>
</dbReference>
<evidence type="ECO:0000256" key="3">
    <source>
        <dbReference type="ARBA" id="ARBA00022563"/>
    </source>
</evidence>
<accession>A0A0K9Q004</accession>
<dbReference type="GO" id="GO:0004477">
    <property type="term" value="F:methenyltetrahydrofolate cyclohydrolase activity"/>
    <property type="evidence" value="ECO:0000318"/>
    <property type="project" value="GO_Central"/>
</dbReference>
<keyword evidence="6" id="KW-0560">Oxidoreductase</keyword>
<comment type="subunit">
    <text evidence="2">Homodimer.</text>
</comment>
<dbReference type="Proteomes" id="UP000036987">
    <property type="component" value="Unassembled WGS sequence"/>
</dbReference>
<keyword evidence="3" id="KW-0554">One-carbon metabolism</keyword>
<evidence type="ECO:0000259" key="14">
    <source>
        <dbReference type="Pfam" id="PF02882"/>
    </source>
</evidence>
<evidence type="ECO:0000256" key="2">
    <source>
        <dbReference type="ARBA" id="ARBA00011738"/>
    </source>
</evidence>
<comment type="pathway">
    <text evidence="1">One-carbon metabolism; tetrahydrofolate interconversion.</text>
</comment>
<evidence type="ECO:0000259" key="13">
    <source>
        <dbReference type="Pfam" id="PF00763"/>
    </source>
</evidence>
<dbReference type="SUPFAM" id="SSF53223">
    <property type="entry name" value="Aminoacid dehydrogenase-like, N-terminal domain"/>
    <property type="match status" value="1"/>
</dbReference>
<dbReference type="PANTHER" id="PTHR48099:SF10">
    <property type="entry name" value="BIFUNCTIONAL PROTEIN FOLD 1, MITOCHONDRIAL"/>
    <property type="match status" value="1"/>
</dbReference>
<comment type="similarity">
    <text evidence="12">Belongs to the tetrahydrofolate dehydrogenase/cyclohydrolase family.</text>
</comment>
<evidence type="ECO:0000256" key="8">
    <source>
        <dbReference type="ARBA" id="ARBA00023268"/>
    </source>
</evidence>
<dbReference type="FunFam" id="3.40.50.720:FF:000006">
    <property type="entry name" value="Bifunctional protein FolD"/>
    <property type="match status" value="1"/>
</dbReference>
<evidence type="ECO:0000256" key="12">
    <source>
        <dbReference type="ARBA" id="ARBA00061364"/>
    </source>
</evidence>
<dbReference type="HAMAP" id="MF_01576">
    <property type="entry name" value="THF_DHG_CYH"/>
    <property type="match status" value="1"/>
</dbReference>
<dbReference type="FunFam" id="3.40.50.10860:FF:000001">
    <property type="entry name" value="Bifunctional protein FolD"/>
    <property type="match status" value="1"/>
</dbReference>
<dbReference type="Pfam" id="PF00763">
    <property type="entry name" value="THF_DHG_CYH"/>
    <property type="match status" value="1"/>
</dbReference>
<dbReference type="PRINTS" id="PR00085">
    <property type="entry name" value="THFDHDRGNASE"/>
</dbReference>
<dbReference type="PANTHER" id="PTHR48099">
    <property type="entry name" value="C-1-TETRAHYDROFOLATE SYNTHASE, CYTOPLASMIC-RELATED"/>
    <property type="match status" value="1"/>
</dbReference>
<comment type="caution">
    <text evidence="15">The sequence shown here is derived from an EMBL/GenBank/DDBJ whole genome shotgun (WGS) entry which is preliminary data.</text>
</comment>
<feature type="domain" description="Tetrahydrofolate dehydrogenase/cyclohydrolase catalytic" evidence="13">
    <location>
        <begin position="79"/>
        <end position="194"/>
    </location>
</feature>
<evidence type="ECO:0000256" key="10">
    <source>
        <dbReference type="ARBA" id="ARBA00052194"/>
    </source>
</evidence>
<dbReference type="Gene3D" id="3.40.50.720">
    <property type="entry name" value="NAD(P)-binding Rossmann-like Domain"/>
    <property type="match status" value="1"/>
</dbReference>
<dbReference type="CDD" id="cd01080">
    <property type="entry name" value="NAD_bind_m-THF_DH_Cyclohyd"/>
    <property type="match status" value="1"/>
</dbReference>
<protein>
    <submittedName>
        <fullName evidence="15">Methylenetetrahydrofolate dehydrogenase (NADP(+))</fullName>
    </submittedName>
</protein>
<comment type="catalytic activity">
    <reaction evidence="10">
        <text>(6R)-5,10-methylene-5,6,7,8-tetrahydrofolate + NADP(+) = (6R)-5,10-methenyltetrahydrofolate + NADPH</text>
        <dbReference type="Rhea" id="RHEA:22812"/>
        <dbReference type="ChEBI" id="CHEBI:15636"/>
        <dbReference type="ChEBI" id="CHEBI:57455"/>
        <dbReference type="ChEBI" id="CHEBI:57783"/>
        <dbReference type="ChEBI" id="CHEBI:58349"/>
        <dbReference type="EC" id="1.5.1.5"/>
    </reaction>
</comment>
<dbReference type="Pfam" id="PF02882">
    <property type="entry name" value="THF_DHG_CYH_C"/>
    <property type="match status" value="1"/>
</dbReference>
<evidence type="ECO:0000313" key="16">
    <source>
        <dbReference type="Proteomes" id="UP000036987"/>
    </source>
</evidence>
<dbReference type="InterPro" id="IPR020631">
    <property type="entry name" value="THF_DH/CycHdrlase_NAD-bd_dom"/>
</dbReference>
<comment type="catalytic activity">
    <reaction evidence="9">
        <text>(6R)-5,10-methenyltetrahydrofolate + H2O = (6R)-10-formyltetrahydrofolate + H(+)</text>
        <dbReference type="Rhea" id="RHEA:23700"/>
        <dbReference type="ChEBI" id="CHEBI:15377"/>
        <dbReference type="ChEBI" id="CHEBI:15378"/>
        <dbReference type="ChEBI" id="CHEBI:57455"/>
        <dbReference type="ChEBI" id="CHEBI:195366"/>
        <dbReference type="EC" id="3.5.4.9"/>
    </reaction>
</comment>
<dbReference type="Gene3D" id="3.40.50.10860">
    <property type="entry name" value="Leucine Dehydrogenase, chain A, domain 1"/>
    <property type="match status" value="1"/>
</dbReference>
<reference evidence="16" key="1">
    <citation type="journal article" date="2016" name="Nature">
        <title>The genome of the seagrass Zostera marina reveals angiosperm adaptation to the sea.</title>
        <authorList>
            <person name="Olsen J.L."/>
            <person name="Rouze P."/>
            <person name="Verhelst B."/>
            <person name="Lin Y.-C."/>
            <person name="Bayer T."/>
            <person name="Collen J."/>
            <person name="Dattolo E."/>
            <person name="De Paoli E."/>
            <person name="Dittami S."/>
            <person name="Maumus F."/>
            <person name="Michel G."/>
            <person name="Kersting A."/>
            <person name="Lauritano C."/>
            <person name="Lohaus R."/>
            <person name="Toepel M."/>
            <person name="Tonon T."/>
            <person name="Vanneste K."/>
            <person name="Amirebrahimi M."/>
            <person name="Brakel J."/>
            <person name="Bostroem C."/>
            <person name="Chovatia M."/>
            <person name="Grimwood J."/>
            <person name="Jenkins J.W."/>
            <person name="Jueterbock A."/>
            <person name="Mraz A."/>
            <person name="Stam W.T."/>
            <person name="Tice H."/>
            <person name="Bornberg-Bauer E."/>
            <person name="Green P.J."/>
            <person name="Pearson G.A."/>
            <person name="Procaccini G."/>
            <person name="Duarte C.M."/>
            <person name="Schmutz J."/>
            <person name="Reusch T.B.H."/>
            <person name="Van de Peer Y."/>
        </authorList>
    </citation>
    <scope>NUCLEOTIDE SEQUENCE [LARGE SCALE GENOMIC DNA]</scope>
    <source>
        <strain evidence="16">cv. Finnish</strain>
    </source>
</reference>
<gene>
    <name evidence="15" type="ORF">ZOSMA_13G00330</name>
</gene>
<evidence type="ECO:0000313" key="15">
    <source>
        <dbReference type="EMBL" id="KMZ73832.1"/>
    </source>
</evidence>
<dbReference type="InterPro" id="IPR036291">
    <property type="entry name" value="NAD(P)-bd_dom_sf"/>
</dbReference>
<keyword evidence="16" id="KW-1185">Reference proteome</keyword>
<evidence type="ECO:0000256" key="6">
    <source>
        <dbReference type="ARBA" id="ARBA00023002"/>
    </source>
</evidence>
<dbReference type="OrthoDB" id="5126881at2759"/>
<organism evidence="15 16">
    <name type="scientific">Zostera marina</name>
    <name type="common">Eelgrass</name>
    <dbReference type="NCBI Taxonomy" id="29655"/>
    <lineage>
        <taxon>Eukaryota</taxon>
        <taxon>Viridiplantae</taxon>
        <taxon>Streptophyta</taxon>
        <taxon>Embryophyta</taxon>
        <taxon>Tracheophyta</taxon>
        <taxon>Spermatophyta</taxon>
        <taxon>Magnoliopsida</taxon>
        <taxon>Liliopsida</taxon>
        <taxon>Zosteraceae</taxon>
        <taxon>Zostera</taxon>
    </lineage>
</organism>
<keyword evidence="5" id="KW-0521">NADP</keyword>
<keyword evidence="8" id="KW-0511">Multifunctional enzyme</keyword>
<evidence type="ECO:0000256" key="5">
    <source>
        <dbReference type="ARBA" id="ARBA00022857"/>
    </source>
</evidence>
<evidence type="ECO:0000256" key="9">
    <source>
        <dbReference type="ARBA" id="ARBA00036357"/>
    </source>
</evidence>
<dbReference type="GO" id="GO:0005829">
    <property type="term" value="C:cytosol"/>
    <property type="evidence" value="ECO:0000318"/>
    <property type="project" value="GO_Central"/>
</dbReference>
<sequence>MRALFSKAKITYRQTRSLPALRFLTSDHVQRGNFSKKINPILGPDFPDIWNLQSNTASVLPHPTPSYYNQEEATVASVIDGKSIAEKIRSEIAKEVHILKTEHGKIPGLAVVLVGQRRDSKTYVRFKIKACHEVGISSFLTELPEDCSEGEVLNAVAGFNSNPAVHSILVQLPLPQRMNEERILNEISLEKDVDGFHPLNMGNLAINGRRPLFIPCASKACIELLLRSGVELKGKNVTVIGRSNVVGLPTSLLLQRHHATVTIVHALTKNPQNITREADIVVSAAGVPNLVRGDWLKPGAVVIDVGTNPVEVQNEEHDYRLTGDVCYEEALKVASKITPVPGGVGPVTIAMLLSSTVESAKMIYGLE</sequence>
<dbReference type="EMBL" id="LFYR01000514">
    <property type="protein sequence ID" value="KMZ73832.1"/>
    <property type="molecule type" value="Genomic_DNA"/>
</dbReference>
<dbReference type="InterPro" id="IPR000672">
    <property type="entry name" value="THF_DH/CycHdrlase"/>
</dbReference>
<keyword evidence="7" id="KW-0601">Photorespiration</keyword>
<dbReference type="AlphaFoldDB" id="A0A0K9Q004"/>
<evidence type="ECO:0000256" key="4">
    <source>
        <dbReference type="ARBA" id="ARBA00022801"/>
    </source>
</evidence>
<dbReference type="STRING" id="29655.A0A0K9Q004"/>
<dbReference type="InterPro" id="IPR020630">
    <property type="entry name" value="THF_DH/CycHdrlase_cat_dom"/>
</dbReference>